<feature type="domain" description="Prepilin peptidase A24 N-terminal" evidence="9">
    <location>
        <begin position="8"/>
        <end position="87"/>
    </location>
</feature>
<feature type="transmembrane region" description="Helical" evidence="7">
    <location>
        <begin position="176"/>
        <end position="209"/>
    </location>
</feature>
<dbReference type="InterPro" id="IPR000045">
    <property type="entry name" value="Prepilin_IV_endopep_pep"/>
</dbReference>
<dbReference type="EMBL" id="JACDUU010000004">
    <property type="protein sequence ID" value="MBA2871619.1"/>
    <property type="molecule type" value="Genomic_DNA"/>
</dbReference>
<dbReference type="PANTHER" id="PTHR30487">
    <property type="entry name" value="TYPE 4 PREPILIN-LIKE PROTEINS LEADER PEPTIDE-PROCESSING ENZYME"/>
    <property type="match status" value="1"/>
</dbReference>
<reference evidence="10 11" key="1">
    <citation type="submission" date="2020-07" db="EMBL/GenBank/DDBJ databases">
        <title>Genomic Encyclopedia of Type Strains, Phase IV (KMG-IV): sequencing the most valuable type-strain genomes for metagenomic binning, comparative biology and taxonomic classification.</title>
        <authorList>
            <person name="Goeker M."/>
        </authorList>
    </citation>
    <scope>NUCLEOTIDE SEQUENCE [LARGE SCALE GENOMIC DNA]</scope>
    <source>
        <strain evidence="10 11">DSM 25220</strain>
    </source>
</reference>
<feature type="transmembrane region" description="Helical" evidence="7">
    <location>
        <begin position="221"/>
        <end position="243"/>
    </location>
</feature>
<dbReference type="AlphaFoldDB" id="A0A7V9Z030"/>
<dbReference type="RefSeq" id="WP_181537449.1">
    <property type="nucleotide sequence ID" value="NZ_JACDUU010000004.1"/>
</dbReference>
<keyword evidence="10" id="KW-0378">Hydrolase</keyword>
<keyword evidence="3" id="KW-1003">Cell membrane</keyword>
<keyword evidence="5 7" id="KW-1133">Transmembrane helix</keyword>
<dbReference type="Gene3D" id="1.20.120.1220">
    <property type="match status" value="1"/>
</dbReference>
<sequence length="249" mass="27801">MILIWLFLIGLLLGSFFNVVGLRVPKGESIVKPRSHCPSCKRTLTAWELVPVVSYVVQGGKCRGCGVRISPLYPFVELFTAILFTISPLLVGWSKELVVSWTLISLLMIIFVSDIRYMIIPDKVLLFFAVIFIIERIFVPLLPWWDSLVGAVVGFSLLLLIAVLSKGGMGGGDIKLFALLGFVLGWKMVLLAFFLSTLYGTVFGMIGMVLGKVRRGEPMPFGPYIVFGTLTAYFFGQSILEWYQQLILF</sequence>
<comment type="subcellular location">
    <subcellularLocation>
        <location evidence="1">Cell membrane</location>
        <topology evidence="1">Multi-pass membrane protein</topology>
    </subcellularLocation>
</comment>
<comment type="caution">
    <text evidence="10">The sequence shown here is derived from an EMBL/GenBank/DDBJ whole genome shotgun (WGS) entry which is preliminary data.</text>
</comment>
<proteinExistence type="inferred from homology"/>
<protein>
    <submittedName>
        <fullName evidence="10">Leader peptidase (Prepilin peptidase)/N-methyltransferase</fullName>
        <ecNumber evidence="10">2.1.1.-</ecNumber>
        <ecNumber evidence="10">3.4.23.43</ecNumber>
    </submittedName>
</protein>
<feature type="transmembrane region" description="Helical" evidence="7">
    <location>
        <begin position="124"/>
        <end position="142"/>
    </location>
</feature>
<evidence type="ECO:0000256" key="5">
    <source>
        <dbReference type="ARBA" id="ARBA00022989"/>
    </source>
</evidence>
<organism evidence="10 11">
    <name type="scientific">[Anoxybacillus] calidus</name>
    <dbReference type="NCBI Taxonomy" id="575178"/>
    <lineage>
        <taxon>Bacteria</taxon>
        <taxon>Bacillati</taxon>
        <taxon>Bacillota</taxon>
        <taxon>Bacilli</taxon>
        <taxon>Bacillales</taxon>
        <taxon>Anoxybacillaceae</taxon>
        <taxon>Paranoxybacillus</taxon>
    </lineage>
</organism>
<evidence type="ECO:0000256" key="2">
    <source>
        <dbReference type="ARBA" id="ARBA00005801"/>
    </source>
</evidence>
<evidence type="ECO:0000313" key="11">
    <source>
        <dbReference type="Proteomes" id="UP000580891"/>
    </source>
</evidence>
<keyword evidence="6 7" id="KW-0472">Membrane</keyword>
<dbReference type="Pfam" id="PF01478">
    <property type="entry name" value="Peptidase_A24"/>
    <property type="match status" value="1"/>
</dbReference>
<accession>A0A7V9Z030</accession>
<feature type="domain" description="Prepilin type IV endopeptidase peptidase" evidence="8">
    <location>
        <begin position="102"/>
        <end position="204"/>
    </location>
</feature>
<evidence type="ECO:0000259" key="9">
    <source>
        <dbReference type="Pfam" id="PF06750"/>
    </source>
</evidence>
<dbReference type="EC" id="2.1.1.-" evidence="10"/>
<gene>
    <name evidence="10" type="ORF">HNQ85_001894</name>
</gene>
<feature type="transmembrane region" description="Helical" evidence="7">
    <location>
        <begin position="72"/>
        <end position="91"/>
    </location>
</feature>
<dbReference type="EC" id="3.4.23.43" evidence="10"/>
<evidence type="ECO:0000256" key="6">
    <source>
        <dbReference type="ARBA" id="ARBA00023136"/>
    </source>
</evidence>
<feature type="transmembrane region" description="Helical" evidence="7">
    <location>
        <begin position="97"/>
        <end position="117"/>
    </location>
</feature>
<evidence type="ECO:0000259" key="8">
    <source>
        <dbReference type="Pfam" id="PF01478"/>
    </source>
</evidence>
<evidence type="ECO:0000256" key="7">
    <source>
        <dbReference type="SAM" id="Phobius"/>
    </source>
</evidence>
<comment type="similarity">
    <text evidence="2">Belongs to the peptidase A24 family.</text>
</comment>
<dbReference type="InterPro" id="IPR050882">
    <property type="entry name" value="Prepilin_peptidase/N-MTase"/>
</dbReference>
<feature type="transmembrane region" description="Helical" evidence="7">
    <location>
        <begin position="6"/>
        <end position="24"/>
    </location>
</feature>
<dbReference type="InterPro" id="IPR010627">
    <property type="entry name" value="Prepilin_pept_A24_N"/>
</dbReference>
<evidence type="ECO:0000313" key="10">
    <source>
        <dbReference type="EMBL" id="MBA2871619.1"/>
    </source>
</evidence>
<evidence type="ECO:0000256" key="4">
    <source>
        <dbReference type="ARBA" id="ARBA00022692"/>
    </source>
</evidence>
<evidence type="ECO:0000256" key="1">
    <source>
        <dbReference type="ARBA" id="ARBA00004651"/>
    </source>
</evidence>
<keyword evidence="10" id="KW-0489">Methyltransferase</keyword>
<dbReference type="PANTHER" id="PTHR30487:SF0">
    <property type="entry name" value="PREPILIN LEADER PEPTIDASE_N-METHYLTRANSFERASE-RELATED"/>
    <property type="match status" value="1"/>
</dbReference>
<dbReference type="Pfam" id="PF06750">
    <property type="entry name" value="A24_N_bact"/>
    <property type="match status" value="1"/>
</dbReference>
<dbReference type="GO" id="GO:0008168">
    <property type="term" value="F:methyltransferase activity"/>
    <property type="evidence" value="ECO:0007669"/>
    <property type="project" value="UniProtKB-KW"/>
</dbReference>
<dbReference type="GO" id="GO:0005886">
    <property type="term" value="C:plasma membrane"/>
    <property type="evidence" value="ECO:0007669"/>
    <property type="project" value="UniProtKB-SubCell"/>
</dbReference>
<dbReference type="GO" id="GO:0032259">
    <property type="term" value="P:methylation"/>
    <property type="evidence" value="ECO:0007669"/>
    <property type="project" value="UniProtKB-KW"/>
</dbReference>
<keyword evidence="4 7" id="KW-0812">Transmembrane</keyword>
<name>A0A7V9Z030_9BACL</name>
<feature type="transmembrane region" description="Helical" evidence="7">
    <location>
        <begin position="148"/>
        <end position="164"/>
    </location>
</feature>
<keyword evidence="10" id="KW-0808">Transferase</keyword>
<dbReference type="Proteomes" id="UP000580891">
    <property type="component" value="Unassembled WGS sequence"/>
</dbReference>
<keyword evidence="11" id="KW-1185">Reference proteome</keyword>
<dbReference type="GO" id="GO:0004190">
    <property type="term" value="F:aspartic-type endopeptidase activity"/>
    <property type="evidence" value="ECO:0007669"/>
    <property type="project" value="UniProtKB-EC"/>
</dbReference>
<evidence type="ECO:0000256" key="3">
    <source>
        <dbReference type="ARBA" id="ARBA00022475"/>
    </source>
</evidence>
<dbReference type="GO" id="GO:0006465">
    <property type="term" value="P:signal peptide processing"/>
    <property type="evidence" value="ECO:0007669"/>
    <property type="project" value="TreeGrafter"/>
</dbReference>